<evidence type="ECO:0000256" key="5">
    <source>
        <dbReference type="ARBA" id="ARBA00022989"/>
    </source>
</evidence>
<evidence type="ECO:0000256" key="1">
    <source>
        <dbReference type="ARBA" id="ARBA00004651"/>
    </source>
</evidence>
<dbReference type="GO" id="GO:0005886">
    <property type="term" value="C:plasma membrane"/>
    <property type="evidence" value="ECO:0007669"/>
    <property type="project" value="UniProtKB-SubCell"/>
</dbReference>
<dbReference type="Pfam" id="PF00528">
    <property type="entry name" value="BPD_transp_1"/>
    <property type="match status" value="1"/>
</dbReference>
<dbReference type="InterPro" id="IPR035906">
    <property type="entry name" value="MetI-like_sf"/>
</dbReference>
<comment type="subcellular location">
    <subcellularLocation>
        <location evidence="1 7">Cell membrane</location>
        <topology evidence="1 7">Multi-pass membrane protein</topology>
    </subcellularLocation>
</comment>
<dbReference type="Gene3D" id="1.10.3720.10">
    <property type="entry name" value="MetI-like"/>
    <property type="match status" value="1"/>
</dbReference>
<dbReference type="CDD" id="cd06261">
    <property type="entry name" value="TM_PBP2"/>
    <property type="match status" value="1"/>
</dbReference>
<dbReference type="AlphaFoldDB" id="A0A0X1KR77"/>
<reference evidence="9 10" key="1">
    <citation type="submission" date="2014-01" db="EMBL/GenBank/DDBJ databases">
        <title>Genome sequencing of Thermotog hypogea.</title>
        <authorList>
            <person name="Zhang X."/>
            <person name="Alvare G."/>
            <person name="Fristensky B."/>
            <person name="Chen L."/>
            <person name="Suen T."/>
            <person name="Chen Q."/>
            <person name="Ma K."/>
        </authorList>
    </citation>
    <scope>NUCLEOTIDE SEQUENCE [LARGE SCALE GENOMIC DNA]</scope>
    <source>
        <strain evidence="9 10">DSM 11164</strain>
    </source>
</reference>
<feature type="transmembrane region" description="Helical" evidence="7">
    <location>
        <begin position="236"/>
        <end position="261"/>
    </location>
</feature>
<dbReference type="OrthoDB" id="9771544at2"/>
<dbReference type="PATRIC" id="fig|1123384.7.peg.1198"/>
<dbReference type="Proteomes" id="UP000077469">
    <property type="component" value="Chromosome"/>
</dbReference>
<dbReference type="PaxDb" id="1123384-AJ81_05980"/>
<feature type="transmembrane region" description="Helical" evidence="7">
    <location>
        <begin position="9"/>
        <end position="31"/>
    </location>
</feature>
<feature type="transmembrane region" description="Helical" evidence="7">
    <location>
        <begin position="109"/>
        <end position="131"/>
    </location>
</feature>
<accession>A0A0X1KR77</accession>
<feature type="domain" description="ABC transmembrane type-1" evidence="8">
    <location>
        <begin position="72"/>
        <end position="261"/>
    </location>
</feature>
<protein>
    <submittedName>
        <fullName evidence="9">Sugar ABC transporter permease</fullName>
    </submittedName>
</protein>
<dbReference type="RefSeq" id="WP_031505468.1">
    <property type="nucleotide sequence ID" value="NC_022795.1"/>
</dbReference>
<evidence type="ECO:0000256" key="7">
    <source>
        <dbReference type="RuleBase" id="RU363032"/>
    </source>
</evidence>
<keyword evidence="3" id="KW-1003">Cell membrane</keyword>
<keyword evidence="10" id="KW-1185">Reference proteome</keyword>
<gene>
    <name evidence="9" type="ORF">AJ81_05980</name>
</gene>
<proteinExistence type="inferred from homology"/>
<evidence type="ECO:0000256" key="4">
    <source>
        <dbReference type="ARBA" id="ARBA00022692"/>
    </source>
</evidence>
<evidence type="ECO:0000313" key="9">
    <source>
        <dbReference type="EMBL" id="AJC73817.1"/>
    </source>
</evidence>
<evidence type="ECO:0000256" key="2">
    <source>
        <dbReference type="ARBA" id="ARBA00022448"/>
    </source>
</evidence>
<dbReference type="SUPFAM" id="SSF161098">
    <property type="entry name" value="MetI-like"/>
    <property type="match status" value="1"/>
</dbReference>
<organism evidence="9 10">
    <name type="scientific">Pseudothermotoga hypogea DSM 11164 = NBRC 106472</name>
    <dbReference type="NCBI Taxonomy" id="1123384"/>
    <lineage>
        <taxon>Bacteria</taxon>
        <taxon>Thermotogati</taxon>
        <taxon>Thermotogota</taxon>
        <taxon>Thermotogae</taxon>
        <taxon>Thermotogales</taxon>
        <taxon>Thermotogaceae</taxon>
        <taxon>Pseudothermotoga</taxon>
    </lineage>
</organism>
<evidence type="ECO:0000313" key="10">
    <source>
        <dbReference type="Proteomes" id="UP000077469"/>
    </source>
</evidence>
<feature type="transmembrane region" description="Helical" evidence="7">
    <location>
        <begin position="137"/>
        <end position="158"/>
    </location>
</feature>
<comment type="similarity">
    <text evidence="7">Belongs to the binding-protein-dependent transport system permease family.</text>
</comment>
<feature type="transmembrane region" description="Helical" evidence="7">
    <location>
        <begin position="71"/>
        <end position="97"/>
    </location>
</feature>
<name>A0A0X1KR77_9THEM</name>
<sequence length="274" mass="31446">MRKMKISDLILHAVMIALALVWIYPYVWLFMSSFKPAREIFTTFIPSRFTLEHYEFIFFMSGRLGRPFLRALLNSVFVASTVTFSVVMTSAFVGFVLAKIRFLLSRTILNFILYQMLFPGFMFLIPLFMLIRTLGLMNSYSALILPGLMSSWGAFMFAQSFKTIPDDYIDAAKLDGANRFWIVLRLMLPLTRSTASIVGLFTFIGAWDNFLWPLMVMKDYKKMPLAVLLATFNHEYAGYVGPVLAGAVLQTIPMVLIFLMLRKYFLQGISLSLR</sequence>
<feature type="transmembrane region" description="Helical" evidence="7">
    <location>
        <begin position="195"/>
        <end position="216"/>
    </location>
</feature>
<evidence type="ECO:0000256" key="6">
    <source>
        <dbReference type="ARBA" id="ARBA00023136"/>
    </source>
</evidence>
<keyword evidence="4 7" id="KW-0812">Transmembrane</keyword>
<dbReference type="STRING" id="1123384.AJ81_05980"/>
<dbReference type="KEGG" id="phy:AJ81_05980"/>
<keyword evidence="6 7" id="KW-0472">Membrane</keyword>
<dbReference type="PROSITE" id="PS50928">
    <property type="entry name" value="ABC_TM1"/>
    <property type="match status" value="1"/>
</dbReference>
<keyword evidence="5 7" id="KW-1133">Transmembrane helix</keyword>
<dbReference type="EMBL" id="CP007141">
    <property type="protein sequence ID" value="AJC73817.1"/>
    <property type="molecule type" value="Genomic_DNA"/>
</dbReference>
<dbReference type="PANTHER" id="PTHR43744:SF12">
    <property type="entry name" value="ABC TRANSPORTER PERMEASE PROTEIN MG189-RELATED"/>
    <property type="match status" value="1"/>
</dbReference>
<keyword evidence="2 7" id="KW-0813">Transport</keyword>
<dbReference type="InterPro" id="IPR000515">
    <property type="entry name" value="MetI-like"/>
</dbReference>
<evidence type="ECO:0000259" key="8">
    <source>
        <dbReference type="PROSITE" id="PS50928"/>
    </source>
</evidence>
<evidence type="ECO:0000256" key="3">
    <source>
        <dbReference type="ARBA" id="ARBA00022475"/>
    </source>
</evidence>
<dbReference type="PANTHER" id="PTHR43744">
    <property type="entry name" value="ABC TRANSPORTER PERMEASE PROTEIN MG189-RELATED-RELATED"/>
    <property type="match status" value="1"/>
</dbReference>
<dbReference type="GO" id="GO:0055085">
    <property type="term" value="P:transmembrane transport"/>
    <property type="evidence" value="ECO:0007669"/>
    <property type="project" value="InterPro"/>
</dbReference>